<dbReference type="InterPro" id="IPR000615">
    <property type="entry name" value="Bestrophin"/>
</dbReference>
<dbReference type="GO" id="GO:0005254">
    <property type="term" value="F:chloride channel activity"/>
    <property type="evidence" value="ECO:0007669"/>
    <property type="project" value="InterPro"/>
</dbReference>
<feature type="transmembrane region" description="Helical" evidence="7">
    <location>
        <begin position="280"/>
        <end position="297"/>
    </location>
</feature>
<comment type="caution">
    <text evidence="8">The sequence shown here is derived from an EMBL/GenBank/DDBJ whole genome shotgun (WGS) entry which is preliminary data.</text>
</comment>
<feature type="transmembrane region" description="Helical" evidence="7">
    <location>
        <begin position="136"/>
        <end position="156"/>
    </location>
</feature>
<dbReference type="PANTHER" id="PTHR10736:SF65">
    <property type="entry name" value="BESTROPHIN 1, ISOFORM C-RELATED"/>
    <property type="match status" value="1"/>
</dbReference>
<dbReference type="EMBL" id="KZ308129">
    <property type="protein sequence ID" value="KAG8222326.1"/>
    <property type="molecule type" value="Genomic_DNA"/>
</dbReference>
<evidence type="ECO:0000313" key="8">
    <source>
        <dbReference type="EMBL" id="KAG8222326.1"/>
    </source>
</evidence>
<comment type="subcellular location">
    <subcellularLocation>
        <location evidence="1">Membrane</location>
    </subcellularLocation>
</comment>
<evidence type="ECO:0000256" key="2">
    <source>
        <dbReference type="ARBA" id="ARBA00022692"/>
    </source>
</evidence>
<feature type="region of interest" description="Disordered" evidence="6">
    <location>
        <begin position="527"/>
        <end position="554"/>
    </location>
</feature>
<gene>
    <name evidence="8" type="ORF">J437_LFUL001868</name>
</gene>
<keyword evidence="4 7" id="KW-0472">Membrane</keyword>
<proteinExistence type="inferred from homology"/>
<comment type="similarity">
    <text evidence="5">Belongs to the anion channel-forming bestrophin (TC 1.A.46) family. Calcium-sensitive chloride channel subfamily.</text>
</comment>
<evidence type="ECO:0000256" key="1">
    <source>
        <dbReference type="ARBA" id="ARBA00004370"/>
    </source>
</evidence>
<feature type="compositionally biased region" description="Acidic residues" evidence="6">
    <location>
        <begin position="682"/>
        <end position="695"/>
    </location>
</feature>
<evidence type="ECO:0000256" key="7">
    <source>
        <dbReference type="SAM" id="Phobius"/>
    </source>
</evidence>
<evidence type="ECO:0008006" key="10">
    <source>
        <dbReference type="Google" id="ProtNLM"/>
    </source>
</evidence>
<protein>
    <recommendedName>
        <fullName evidence="10">Bestrophin homolog</fullName>
    </recommendedName>
</protein>
<feature type="transmembrane region" description="Helical" evidence="7">
    <location>
        <begin position="83"/>
        <end position="102"/>
    </location>
</feature>
<feature type="compositionally biased region" description="Polar residues" evidence="6">
    <location>
        <begin position="634"/>
        <end position="651"/>
    </location>
</feature>
<feature type="region of interest" description="Disordered" evidence="6">
    <location>
        <begin position="598"/>
        <end position="661"/>
    </location>
</feature>
<feature type="region of interest" description="Disordered" evidence="6">
    <location>
        <begin position="673"/>
        <end position="738"/>
    </location>
</feature>
<feature type="region of interest" description="Disordered" evidence="6">
    <location>
        <begin position="1098"/>
        <end position="1173"/>
    </location>
</feature>
<feature type="region of interest" description="Disordered" evidence="6">
    <location>
        <begin position="1185"/>
        <end position="1223"/>
    </location>
</feature>
<dbReference type="Pfam" id="PF01062">
    <property type="entry name" value="Bestrophin"/>
    <property type="match status" value="1"/>
</dbReference>
<reference evidence="8" key="1">
    <citation type="submission" date="2013-04" db="EMBL/GenBank/DDBJ databases">
        <authorList>
            <person name="Qu J."/>
            <person name="Murali S.C."/>
            <person name="Bandaranaike D."/>
            <person name="Bellair M."/>
            <person name="Blankenburg K."/>
            <person name="Chao H."/>
            <person name="Dinh H."/>
            <person name="Doddapaneni H."/>
            <person name="Downs B."/>
            <person name="Dugan-Rocha S."/>
            <person name="Elkadiri S."/>
            <person name="Gnanaolivu R.D."/>
            <person name="Hernandez B."/>
            <person name="Javaid M."/>
            <person name="Jayaseelan J.C."/>
            <person name="Lee S."/>
            <person name="Li M."/>
            <person name="Ming W."/>
            <person name="Munidasa M."/>
            <person name="Muniz J."/>
            <person name="Nguyen L."/>
            <person name="Ongeri F."/>
            <person name="Osuji N."/>
            <person name="Pu L.-L."/>
            <person name="Puazo M."/>
            <person name="Qu C."/>
            <person name="Quiroz J."/>
            <person name="Raj R."/>
            <person name="Weissenberger G."/>
            <person name="Xin Y."/>
            <person name="Zou X."/>
            <person name="Han Y."/>
            <person name="Richards S."/>
            <person name="Worley K."/>
            <person name="Muzny D."/>
            <person name="Gibbs R."/>
        </authorList>
    </citation>
    <scope>NUCLEOTIDE SEQUENCE</scope>
    <source>
        <strain evidence="8">Sampled in the wild</strain>
    </source>
</reference>
<accession>A0A8K0JTV3</accession>
<keyword evidence="3 7" id="KW-1133">Transmembrane helix</keyword>
<sequence length="1223" mass="136730">MIDSINTMTVTYTAEVATCRGLGVFWKLLFRWRGSIYKLLWPNLVVYSFCYFTLSAVYRFGLKGEQKAMFEKVAVYCRAHSDLIPVSFVLGFYVSIVIKRWWDQYLGIPWPDNLAMFVSTLVHGNDERGRLMRRTILRYVNLCFVVTLCMMCPRVKKRFPTLEHLVEAGFLQPTELKIFEDLNRKTNHPKYWMPLVWAGSIVTRARKEGRVRDDFSMKTLIDGLCTFRGQCGGMLNYDWISIPLVYTQVVTLAVYIFFLASLMGNQFLDPGKAYSDQVDLVIPIFTFLQFFFYMGWLKVAESLVNPFGEDDDDFEVNWLVDRNLQVSYLIVDEMHNEHPDLVKDQYWDEVFPAELPYTAAAKQYQTGPPQGSTVLLNVREDEAEFLPMETVFEESNRNMDDDEVLVDIDEMQLDLEGGDRKRRETHPMKILMGRKSSVTSKMSVQSSSVVGGGHMNGGSRCKNGEVSEGIGRSLLGLSYSSSANKGTGASFRQKNLQAANQANVTLRQSGRKNSVLSMLARMFHRDDNRGELRSNHGSNASLRSHRRGAFGRSISRVSCSQANSRTSINRENTADFQDEIFKMSDLSICSNENEIQNIHQRQRKRSQQQMRQSRRKKSSKLSSVEAINDHLLKEQSSNQGIGDETPSTVASTPGEGEKDAMLGRRVWVKRKKGRDERKDILANEEEEEEEEELDDAEKFEGEDNGIWFSKKKRQEIEKSNTDMKEDASGSSTKYYRQGDAGADDLSLVSDSSVKTSFYHGSCDTLAESKGLGSATTVTSSPVAKNDNCNDNNLLNNQDLQKVGVAHSVGPIQQLTQSWLGKDKLTSDIHASQSLDNPSPSFEFSTARIVVPKKSDIPLKHVFETRQTAGSLLSHSPSLSNRARFTSQLAKGIAQMAAVKNDIPKKPHCDTLVSNADSVIEAEKVNENAIDNSHEKAFEDLPQNIHHSETLKRLIAPQSNISLQLDTTYKRLLSVPISNSPSTISPVLQATDQQNIQIVSEKLDTAFSFPSVQQPLSPGSSYTFPTRKDDLISPSALAKSASQSPDLSPHDSEMHTRMKGASSEVDTNEDMLIDYLSETKTSAKASLGGTDLLLSDERVSDSPSICQPHIPSTAIPVPSINSSHDKSMSSKTDTQEEKEDASLNNEEESGDASTDAVKTTEETEGVMGRRRMGGLREFVELEPIEENAEFNGSSANQSVNGSKLEEGLEWVDADDENNPPETSV</sequence>
<evidence type="ECO:0000256" key="5">
    <source>
        <dbReference type="ARBA" id="ARBA00034769"/>
    </source>
</evidence>
<dbReference type="InterPro" id="IPR021134">
    <property type="entry name" value="Bestrophin-like"/>
</dbReference>
<dbReference type="AlphaFoldDB" id="A0A8K0JTV3"/>
<organism evidence="8 9">
    <name type="scientific">Ladona fulva</name>
    <name type="common">Scarce chaser dragonfly</name>
    <name type="synonym">Libellula fulva</name>
    <dbReference type="NCBI Taxonomy" id="123851"/>
    <lineage>
        <taxon>Eukaryota</taxon>
        <taxon>Metazoa</taxon>
        <taxon>Ecdysozoa</taxon>
        <taxon>Arthropoda</taxon>
        <taxon>Hexapoda</taxon>
        <taxon>Insecta</taxon>
        <taxon>Pterygota</taxon>
        <taxon>Palaeoptera</taxon>
        <taxon>Odonata</taxon>
        <taxon>Epiprocta</taxon>
        <taxon>Anisoptera</taxon>
        <taxon>Libelluloidea</taxon>
        <taxon>Libellulidae</taxon>
        <taxon>Ladona</taxon>
    </lineage>
</organism>
<feature type="transmembrane region" description="Helical" evidence="7">
    <location>
        <begin position="244"/>
        <end position="268"/>
    </location>
</feature>
<name>A0A8K0JTV3_LADFU</name>
<feature type="region of interest" description="Disordered" evidence="6">
    <location>
        <begin position="1035"/>
        <end position="1064"/>
    </location>
</feature>
<dbReference type="Proteomes" id="UP000792457">
    <property type="component" value="Unassembled WGS sequence"/>
</dbReference>
<feature type="compositionally biased region" description="Basic residues" evidence="6">
    <location>
        <begin position="600"/>
        <end position="619"/>
    </location>
</feature>
<evidence type="ECO:0000256" key="3">
    <source>
        <dbReference type="ARBA" id="ARBA00022989"/>
    </source>
</evidence>
<feature type="compositionally biased region" description="Basic and acidic residues" evidence="6">
    <location>
        <begin position="714"/>
        <end position="727"/>
    </location>
</feature>
<dbReference type="OrthoDB" id="201595at2759"/>
<evidence type="ECO:0000313" key="9">
    <source>
        <dbReference type="Proteomes" id="UP000792457"/>
    </source>
</evidence>
<feature type="compositionally biased region" description="Acidic residues" evidence="6">
    <location>
        <begin position="1206"/>
        <end position="1217"/>
    </location>
</feature>
<evidence type="ECO:0000256" key="4">
    <source>
        <dbReference type="ARBA" id="ARBA00023136"/>
    </source>
</evidence>
<feature type="compositionally biased region" description="Polar residues" evidence="6">
    <location>
        <begin position="1189"/>
        <end position="1200"/>
    </location>
</feature>
<evidence type="ECO:0000256" key="6">
    <source>
        <dbReference type="SAM" id="MobiDB-lite"/>
    </source>
</evidence>
<keyword evidence="9" id="KW-1185">Reference proteome</keyword>
<reference evidence="8" key="2">
    <citation type="submission" date="2017-10" db="EMBL/GenBank/DDBJ databases">
        <title>Ladona fulva Genome sequencing and assembly.</title>
        <authorList>
            <person name="Murali S."/>
            <person name="Richards S."/>
            <person name="Bandaranaike D."/>
            <person name="Bellair M."/>
            <person name="Blankenburg K."/>
            <person name="Chao H."/>
            <person name="Dinh H."/>
            <person name="Doddapaneni H."/>
            <person name="Dugan-Rocha S."/>
            <person name="Elkadiri S."/>
            <person name="Gnanaolivu R."/>
            <person name="Hernandez B."/>
            <person name="Skinner E."/>
            <person name="Javaid M."/>
            <person name="Lee S."/>
            <person name="Li M."/>
            <person name="Ming W."/>
            <person name="Munidasa M."/>
            <person name="Muniz J."/>
            <person name="Nguyen L."/>
            <person name="Hughes D."/>
            <person name="Osuji N."/>
            <person name="Pu L.-L."/>
            <person name="Puazo M."/>
            <person name="Qu C."/>
            <person name="Quiroz J."/>
            <person name="Raj R."/>
            <person name="Weissenberger G."/>
            <person name="Xin Y."/>
            <person name="Zou X."/>
            <person name="Han Y."/>
            <person name="Worley K."/>
            <person name="Muzny D."/>
            <person name="Gibbs R."/>
        </authorList>
    </citation>
    <scope>NUCLEOTIDE SEQUENCE</scope>
    <source>
        <strain evidence="8">Sampled in the wild</strain>
    </source>
</reference>
<dbReference type="GO" id="GO:0016020">
    <property type="term" value="C:membrane"/>
    <property type="evidence" value="ECO:0007669"/>
    <property type="project" value="UniProtKB-SubCell"/>
</dbReference>
<dbReference type="PANTHER" id="PTHR10736">
    <property type="entry name" value="BESTROPHIN"/>
    <property type="match status" value="1"/>
</dbReference>
<keyword evidence="2 7" id="KW-0812">Transmembrane</keyword>
<feature type="transmembrane region" description="Helical" evidence="7">
    <location>
        <begin position="39"/>
        <end position="62"/>
    </location>
</feature>